<dbReference type="AlphaFoldDB" id="A0A5B7GUQ6"/>
<reference evidence="2 3" key="1">
    <citation type="submission" date="2019-05" db="EMBL/GenBank/DDBJ databases">
        <title>Another draft genome of Portunus trituberculatus and its Hox gene families provides insights of decapod evolution.</title>
        <authorList>
            <person name="Jeong J.-H."/>
            <person name="Song I."/>
            <person name="Kim S."/>
            <person name="Choi T."/>
            <person name="Kim D."/>
            <person name="Ryu S."/>
            <person name="Kim W."/>
        </authorList>
    </citation>
    <scope>NUCLEOTIDE SEQUENCE [LARGE SCALE GENOMIC DNA]</scope>
    <source>
        <tissue evidence="2">Muscle</tissue>
    </source>
</reference>
<gene>
    <name evidence="2" type="ORF">E2C01_058110</name>
</gene>
<evidence type="ECO:0000256" key="1">
    <source>
        <dbReference type="SAM" id="MobiDB-lite"/>
    </source>
</evidence>
<protein>
    <submittedName>
        <fullName evidence="2">Uncharacterized protein</fullName>
    </submittedName>
</protein>
<evidence type="ECO:0000313" key="3">
    <source>
        <dbReference type="Proteomes" id="UP000324222"/>
    </source>
</evidence>
<feature type="compositionally biased region" description="Basic and acidic residues" evidence="1">
    <location>
        <begin position="9"/>
        <end position="31"/>
    </location>
</feature>
<proteinExistence type="predicted"/>
<organism evidence="2 3">
    <name type="scientific">Portunus trituberculatus</name>
    <name type="common">Swimming crab</name>
    <name type="synonym">Neptunus trituberculatus</name>
    <dbReference type="NCBI Taxonomy" id="210409"/>
    <lineage>
        <taxon>Eukaryota</taxon>
        <taxon>Metazoa</taxon>
        <taxon>Ecdysozoa</taxon>
        <taxon>Arthropoda</taxon>
        <taxon>Crustacea</taxon>
        <taxon>Multicrustacea</taxon>
        <taxon>Malacostraca</taxon>
        <taxon>Eumalacostraca</taxon>
        <taxon>Eucarida</taxon>
        <taxon>Decapoda</taxon>
        <taxon>Pleocyemata</taxon>
        <taxon>Brachyura</taxon>
        <taxon>Eubrachyura</taxon>
        <taxon>Portunoidea</taxon>
        <taxon>Portunidae</taxon>
        <taxon>Portuninae</taxon>
        <taxon>Portunus</taxon>
    </lineage>
</organism>
<comment type="caution">
    <text evidence="2">The sequence shown here is derived from an EMBL/GenBank/DDBJ whole genome shotgun (WGS) entry which is preliminary data.</text>
</comment>
<sequence length="64" mass="7266">MPEPVNIVVDEKRGKLKSRTETSSKTVEHNYQEPPAARIRTTGFMVLKVPPLGLKQRASQCNFR</sequence>
<name>A0A5B7GUQ6_PORTR</name>
<evidence type="ECO:0000313" key="2">
    <source>
        <dbReference type="EMBL" id="MPC64001.1"/>
    </source>
</evidence>
<dbReference type="Proteomes" id="UP000324222">
    <property type="component" value="Unassembled WGS sequence"/>
</dbReference>
<keyword evidence="3" id="KW-1185">Reference proteome</keyword>
<feature type="region of interest" description="Disordered" evidence="1">
    <location>
        <begin position="1"/>
        <end position="32"/>
    </location>
</feature>
<accession>A0A5B7GUQ6</accession>
<dbReference type="EMBL" id="VSRR010021516">
    <property type="protein sequence ID" value="MPC64001.1"/>
    <property type="molecule type" value="Genomic_DNA"/>
</dbReference>